<sequence length="276" mass="29008">MIDPGLEGKVAIVTGANHGIGAAAARALAAQGVAVLIHYLRLPAEGVGRHAAHAVGADAVVQAIRDAGGRAEAFEADLADPATVPALFDRAEAAFGPVEILVNNAAHWEPDTFLPEPAQQERLWPARPLPPVTAGSHDRSFAVNSRAVALLMAEFASRHIARGARWGRIVNVGTGGSPGFAGEVSYGASKHALESYSRAAAAELGRYGITVNIVSPGPIQTGWITPELEERIREEAPLGRVGRPEDVADVVVFFASEQARWLTGQLLHAGGGHRMW</sequence>
<keyword evidence="2" id="KW-0560">Oxidoreductase</keyword>
<comment type="similarity">
    <text evidence="1">Belongs to the short-chain dehydrogenases/reductases (SDR) family.</text>
</comment>
<dbReference type="Gene3D" id="3.40.50.720">
    <property type="entry name" value="NAD(P)-binding Rossmann-like Domain"/>
    <property type="match status" value="1"/>
</dbReference>
<proteinExistence type="inferred from homology"/>
<dbReference type="InterPro" id="IPR002347">
    <property type="entry name" value="SDR_fam"/>
</dbReference>
<organism evidence="3">
    <name type="scientific">Thermorudis peleae</name>
    <dbReference type="NCBI Taxonomy" id="1382356"/>
    <lineage>
        <taxon>Bacteria</taxon>
        <taxon>Pseudomonadati</taxon>
        <taxon>Thermomicrobiota</taxon>
        <taxon>Thermomicrobia</taxon>
        <taxon>Thermomicrobia incertae sedis</taxon>
        <taxon>Thermorudis</taxon>
    </lineage>
</organism>
<dbReference type="PRINTS" id="PR00081">
    <property type="entry name" value="GDHRDH"/>
</dbReference>
<dbReference type="PANTHER" id="PTHR43639:SF1">
    <property type="entry name" value="SHORT-CHAIN DEHYDROGENASE_REDUCTASE FAMILY PROTEIN"/>
    <property type="match status" value="1"/>
</dbReference>
<dbReference type="EMBL" id="DSIY01000055">
    <property type="protein sequence ID" value="HEG90310.1"/>
    <property type="molecule type" value="Genomic_DNA"/>
</dbReference>
<dbReference type="FunFam" id="3.40.50.720:FF:000084">
    <property type="entry name" value="Short-chain dehydrogenase reductase"/>
    <property type="match status" value="1"/>
</dbReference>
<dbReference type="AlphaFoldDB" id="A0A831X7M5"/>
<dbReference type="PRINTS" id="PR00080">
    <property type="entry name" value="SDRFAMILY"/>
</dbReference>
<name>A0A831X7M5_9BACT</name>
<protein>
    <submittedName>
        <fullName evidence="3">SDR family oxidoreductase</fullName>
    </submittedName>
</protein>
<dbReference type="InterPro" id="IPR036291">
    <property type="entry name" value="NAD(P)-bd_dom_sf"/>
</dbReference>
<dbReference type="SUPFAM" id="SSF51735">
    <property type="entry name" value="NAD(P)-binding Rossmann-fold domains"/>
    <property type="match status" value="1"/>
</dbReference>
<dbReference type="GO" id="GO:0016491">
    <property type="term" value="F:oxidoreductase activity"/>
    <property type="evidence" value="ECO:0007669"/>
    <property type="project" value="UniProtKB-KW"/>
</dbReference>
<evidence type="ECO:0000313" key="3">
    <source>
        <dbReference type="EMBL" id="HEG90310.1"/>
    </source>
</evidence>
<gene>
    <name evidence="3" type="ORF">ENP34_02550</name>
</gene>
<evidence type="ECO:0000256" key="1">
    <source>
        <dbReference type="ARBA" id="ARBA00006484"/>
    </source>
</evidence>
<reference evidence="3" key="1">
    <citation type="journal article" date="2020" name="mSystems">
        <title>Genome- and Community-Level Interaction Insights into Carbon Utilization and Element Cycling Functions of Hydrothermarchaeota in Hydrothermal Sediment.</title>
        <authorList>
            <person name="Zhou Z."/>
            <person name="Liu Y."/>
            <person name="Xu W."/>
            <person name="Pan J."/>
            <person name="Luo Z.H."/>
            <person name="Li M."/>
        </authorList>
    </citation>
    <scope>NUCLEOTIDE SEQUENCE [LARGE SCALE GENOMIC DNA]</scope>
    <source>
        <strain evidence="3">SpSt-210</strain>
    </source>
</reference>
<evidence type="ECO:0000256" key="2">
    <source>
        <dbReference type="ARBA" id="ARBA00023002"/>
    </source>
</evidence>
<accession>A0A831X7M5</accession>
<dbReference type="Pfam" id="PF13561">
    <property type="entry name" value="adh_short_C2"/>
    <property type="match status" value="1"/>
</dbReference>
<comment type="caution">
    <text evidence="3">The sequence shown here is derived from an EMBL/GenBank/DDBJ whole genome shotgun (WGS) entry which is preliminary data.</text>
</comment>
<dbReference type="PANTHER" id="PTHR43639">
    <property type="entry name" value="OXIDOREDUCTASE, SHORT-CHAIN DEHYDROGENASE/REDUCTASE FAMILY (AFU_ORTHOLOGUE AFUA_5G02870)"/>
    <property type="match status" value="1"/>
</dbReference>